<evidence type="ECO:0000256" key="5">
    <source>
        <dbReference type="ARBA" id="ARBA00022691"/>
    </source>
</evidence>
<evidence type="ECO:0000313" key="8">
    <source>
        <dbReference type="Proteomes" id="UP000035268"/>
    </source>
</evidence>
<comment type="caution">
    <text evidence="6">Lacks conserved residue(s) required for the propagation of feature annotation.</text>
</comment>
<dbReference type="PANTHER" id="PTHR31760">
    <property type="entry name" value="S-ADENOSYL-L-METHIONINE-DEPENDENT METHYLTRANSFERASES SUPERFAMILY PROTEIN"/>
    <property type="match status" value="1"/>
</dbReference>
<evidence type="ECO:0000313" key="7">
    <source>
        <dbReference type="EMBL" id="AKJ63318.1"/>
    </source>
</evidence>
<dbReference type="EC" id="2.1.1.-" evidence="6"/>
<keyword evidence="1 6" id="KW-0963">Cytoplasm</keyword>
<keyword evidence="5 6" id="KW-0949">S-adenosyl-L-methionine</keyword>
<feature type="binding site" evidence="6">
    <location>
        <position position="80"/>
    </location>
    <ligand>
        <name>S-adenosyl-L-methionine</name>
        <dbReference type="ChEBI" id="CHEBI:59789"/>
    </ligand>
</feature>
<evidence type="ECO:0000256" key="3">
    <source>
        <dbReference type="ARBA" id="ARBA00022603"/>
    </source>
</evidence>
<feature type="binding site" evidence="6">
    <location>
        <position position="75"/>
    </location>
    <ligand>
        <name>S-adenosyl-L-methionine</name>
        <dbReference type="ChEBI" id="CHEBI:59789"/>
    </ligand>
</feature>
<dbReference type="PIRSF" id="PIRSF003078">
    <property type="entry name" value="GidB"/>
    <property type="match status" value="1"/>
</dbReference>
<evidence type="ECO:0000256" key="2">
    <source>
        <dbReference type="ARBA" id="ARBA00022552"/>
    </source>
</evidence>
<keyword evidence="8" id="KW-1185">Reference proteome</keyword>
<sequence length="220" mass="25130">MSEPLPLVRQNFPELDENQRHVLAEYARLLGWWNERINLVSRRDMPNFERKHLLPSLAVLRAVDFPADSAIMDAGSGGGLPGLPLAILRPDCRFTLVDSVAKKTRVLEDLVDRLELANVEVRRARIESMEERFDFVTGRALKSLATLCDWLRGRIGAGAHGEERRGLFYLKGGDPSLELDEAGIEDYELFPLSLWIEEPELETKVLIFIPADEINRRRKR</sequence>
<organism evidence="7 8">
    <name type="scientific">Kiritimatiella glycovorans</name>
    <dbReference type="NCBI Taxonomy" id="1307763"/>
    <lineage>
        <taxon>Bacteria</taxon>
        <taxon>Pseudomonadati</taxon>
        <taxon>Kiritimatiellota</taxon>
        <taxon>Kiritimatiellia</taxon>
        <taxon>Kiritimatiellales</taxon>
        <taxon>Kiritimatiellaceae</taxon>
        <taxon>Kiritimatiella</taxon>
    </lineage>
</organism>
<dbReference type="PATRIC" id="fig|1609981.3.peg.32"/>
<dbReference type="GO" id="GO:0070043">
    <property type="term" value="F:rRNA (guanine-N7-)-methyltransferase activity"/>
    <property type="evidence" value="ECO:0007669"/>
    <property type="project" value="UniProtKB-UniRule"/>
</dbReference>
<dbReference type="HAMAP" id="MF_00074">
    <property type="entry name" value="16SrRNA_methyltr_G"/>
    <property type="match status" value="1"/>
</dbReference>
<dbReference type="Gene3D" id="3.40.50.150">
    <property type="entry name" value="Vaccinia Virus protein VP39"/>
    <property type="match status" value="1"/>
</dbReference>
<comment type="subcellular location">
    <subcellularLocation>
        <location evidence="6">Cytoplasm</location>
    </subcellularLocation>
</comment>
<evidence type="ECO:0000256" key="4">
    <source>
        <dbReference type="ARBA" id="ARBA00022679"/>
    </source>
</evidence>
<dbReference type="SUPFAM" id="SSF53335">
    <property type="entry name" value="S-adenosyl-L-methionine-dependent methyltransferases"/>
    <property type="match status" value="1"/>
</dbReference>
<dbReference type="Pfam" id="PF02527">
    <property type="entry name" value="GidB"/>
    <property type="match status" value="1"/>
</dbReference>
<dbReference type="EMBL" id="CP010904">
    <property type="protein sequence ID" value="AKJ63318.1"/>
    <property type="molecule type" value="Genomic_DNA"/>
</dbReference>
<dbReference type="OrthoDB" id="9808773at2"/>
<dbReference type="InterPro" id="IPR029063">
    <property type="entry name" value="SAM-dependent_MTases_sf"/>
</dbReference>
<dbReference type="Proteomes" id="UP000035268">
    <property type="component" value="Chromosome"/>
</dbReference>
<dbReference type="InterPro" id="IPR003682">
    <property type="entry name" value="rRNA_ssu_MeTfrase_G"/>
</dbReference>
<comment type="similarity">
    <text evidence="6">Belongs to the methyltransferase superfamily. RNA methyltransferase RsmG family.</text>
</comment>
<dbReference type="PANTHER" id="PTHR31760:SF0">
    <property type="entry name" value="S-ADENOSYL-L-METHIONINE-DEPENDENT METHYLTRANSFERASES SUPERFAMILY PROTEIN"/>
    <property type="match status" value="1"/>
</dbReference>
<name>A0A0G3EAN9_9BACT</name>
<dbReference type="KEGG" id="vbl:L21SP4_00028"/>
<proteinExistence type="inferred from homology"/>
<dbReference type="STRING" id="1307763.L21SP4_00028"/>
<comment type="function">
    <text evidence="6">Specifically methylates the N7 position of a guanine in 16S rRNA.</text>
</comment>
<dbReference type="RefSeq" id="WP_052880763.1">
    <property type="nucleotide sequence ID" value="NZ_CP010904.1"/>
</dbReference>
<protein>
    <recommendedName>
        <fullName evidence="6">Ribosomal RNA small subunit methyltransferase G</fullName>
        <ecNumber evidence="6">2.1.1.-</ecNumber>
    </recommendedName>
    <alternativeName>
        <fullName evidence="6">16S rRNA 7-methylguanosine methyltransferase</fullName>
        <shortName evidence="6">16S rRNA m7G methyltransferase</shortName>
    </alternativeName>
</protein>
<dbReference type="NCBIfam" id="TIGR00138">
    <property type="entry name" value="rsmG_gidB"/>
    <property type="match status" value="1"/>
</dbReference>
<keyword evidence="4 6" id="KW-0808">Transferase</keyword>
<reference evidence="8" key="1">
    <citation type="submission" date="2015-02" db="EMBL/GenBank/DDBJ databases">
        <title>Description and complete genome sequence of the first cultured representative of the subdivision 5 of the Verrucomicrobia phylum.</title>
        <authorList>
            <person name="Spring S."/>
            <person name="Bunk B."/>
            <person name="Sproer C."/>
            <person name="Klenk H.-P."/>
        </authorList>
    </citation>
    <scope>NUCLEOTIDE SEQUENCE [LARGE SCALE GENOMIC DNA]</scope>
    <source>
        <strain evidence="8">L21-Fru-AB</strain>
    </source>
</reference>
<gene>
    <name evidence="6 7" type="primary">rsmG</name>
    <name evidence="7" type="ORF">L21SP4_00028</name>
</gene>
<reference evidence="7 8" key="2">
    <citation type="journal article" date="2016" name="ISME J.">
        <title>Characterization of the first cultured representative of Verrucomicrobia subdivision 5 indicates the proposal of a novel phylum.</title>
        <authorList>
            <person name="Spring S."/>
            <person name="Bunk B."/>
            <person name="Sproer C."/>
            <person name="Schumann P."/>
            <person name="Rohde M."/>
            <person name="Tindall B.J."/>
            <person name="Klenk H.P."/>
        </authorList>
    </citation>
    <scope>NUCLEOTIDE SEQUENCE [LARGE SCALE GENOMIC DNA]</scope>
    <source>
        <strain evidence="7 8">L21-Fru-AB</strain>
    </source>
</reference>
<dbReference type="GO" id="GO:0005829">
    <property type="term" value="C:cytosol"/>
    <property type="evidence" value="ECO:0007669"/>
    <property type="project" value="TreeGrafter"/>
</dbReference>
<keyword evidence="2 6" id="KW-0698">rRNA processing</keyword>
<evidence type="ECO:0000256" key="1">
    <source>
        <dbReference type="ARBA" id="ARBA00022490"/>
    </source>
</evidence>
<dbReference type="AlphaFoldDB" id="A0A0G3EAN9"/>
<feature type="binding site" evidence="6">
    <location>
        <position position="139"/>
    </location>
    <ligand>
        <name>S-adenosyl-L-methionine</name>
        <dbReference type="ChEBI" id="CHEBI:59789"/>
    </ligand>
</feature>
<feature type="binding site" evidence="6">
    <location>
        <begin position="126"/>
        <end position="127"/>
    </location>
    <ligand>
        <name>S-adenosyl-L-methionine</name>
        <dbReference type="ChEBI" id="CHEBI:59789"/>
    </ligand>
</feature>
<accession>A0A0G3EAN9</accession>
<keyword evidence="3 6" id="KW-0489">Methyltransferase</keyword>
<evidence type="ECO:0000256" key="6">
    <source>
        <dbReference type="HAMAP-Rule" id="MF_00074"/>
    </source>
</evidence>